<evidence type="ECO:0000256" key="3">
    <source>
        <dbReference type="ARBA" id="ARBA00022692"/>
    </source>
</evidence>
<comment type="subcellular location">
    <subcellularLocation>
        <location evidence="1 6">Membrane</location>
        <topology evidence="1 6">Multi-pass membrane protein</topology>
    </subcellularLocation>
</comment>
<proteinExistence type="inferred from homology"/>
<dbReference type="EMBL" id="KZ989304">
    <property type="protein sequence ID" value="RKP26920.1"/>
    <property type="molecule type" value="Genomic_DNA"/>
</dbReference>
<dbReference type="OrthoDB" id="2148490at2759"/>
<keyword evidence="3 6" id="KW-0812">Transmembrane</keyword>
<evidence type="ECO:0000256" key="7">
    <source>
        <dbReference type="SAM" id="SignalP"/>
    </source>
</evidence>
<gene>
    <name evidence="9" type="ORF">SYNPS1DRAFT_11407</name>
</gene>
<keyword evidence="5" id="KW-0472">Membrane</keyword>
<keyword evidence="10" id="KW-1185">Reference proteome</keyword>
<protein>
    <submittedName>
        <fullName evidence="9">Membrane insertase OXA1/ALB3/YidC</fullName>
    </submittedName>
</protein>
<organism evidence="9 10">
    <name type="scientific">Syncephalis pseudoplumigaleata</name>
    <dbReference type="NCBI Taxonomy" id="1712513"/>
    <lineage>
        <taxon>Eukaryota</taxon>
        <taxon>Fungi</taxon>
        <taxon>Fungi incertae sedis</taxon>
        <taxon>Zoopagomycota</taxon>
        <taxon>Zoopagomycotina</taxon>
        <taxon>Zoopagomycetes</taxon>
        <taxon>Zoopagales</taxon>
        <taxon>Piptocephalidaceae</taxon>
        <taxon>Syncephalis</taxon>
    </lineage>
</organism>
<dbReference type="GO" id="GO:0033617">
    <property type="term" value="P:mitochondrial respiratory chain complex IV assembly"/>
    <property type="evidence" value="ECO:0007669"/>
    <property type="project" value="TreeGrafter"/>
</dbReference>
<feature type="signal peptide" evidence="7">
    <location>
        <begin position="1"/>
        <end position="25"/>
    </location>
</feature>
<feature type="chain" id="PRO_5020369575" evidence="7">
    <location>
        <begin position="26"/>
        <end position="169"/>
    </location>
</feature>
<dbReference type="GO" id="GO:0005743">
    <property type="term" value="C:mitochondrial inner membrane"/>
    <property type="evidence" value="ECO:0007669"/>
    <property type="project" value="TreeGrafter"/>
</dbReference>
<accession>A0A4P9Z5L5</accession>
<evidence type="ECO:0000256" key="1">
    <source>
        <dbReference type="ARBA" id="ARBA00004141"/>
    </source>
</evidence>
<dbReference type="PANTHER" id="PTHR12428">
    <property type="entry name" value="OXA1"/>
    <property type="match status" value="1"/>
</dbReference>
<feature type="non-terminal residue" evidence="9">
    <location>
        <position position="1"/>
    </location>
</feature>
<dbReference type="Proteomes" id="UP000278143">
    <property type="component" value="Unassembled WGS sequence"/>
</dbReference>
<dbReference type="InterPro" id="IPR028055">
    <property type="entry name" value="YidC/Oxa/ALB_C"/>
</dbReference>
<dbReference type="Pfam" id="PF02096">
    <property type="entry name" value="60KD_IMP"/>
    <property type="match status" value="1"/>
</dbReference>
<evidence type="ECO:0000259" key="8">
    <source>
        <dbReference type="Pfam" id="PF02096"/>
    </source>
</evidence>
<dbReference type="AlphaFoldDB" id="A0A4P9Z5L5"/>
<dbReference type="GO" id="GO:0032977">
    <property type="term" value="F:membrane insertase activity"/>
    <property type="evidence" value="ECO:0007669"/>
    <property type="project" value="InterPro"/>
</dbReference>
<evidence type="ECO:0000256" key="2">
    <source>
        <dbReference type="ARBA" id="ARBA00009877"/>
    </source>
</evidence>
<evidence type="ECO:0000313" key="9">
    <source>
        <dbReference type="EMBL" id="RKP26920.1"/>
    </source>
</evidence>
<evidence type="ECO:0000256" key="6">
    <source>
        <dbReference type="RuleBase" id="RU003945"/>
    </source>
</evidence>
<dbReference type="GO" id="GO:0032979">
    <property type="term" value="P:protein insertion into mitochondrial inner membrane from matrix"/>
    <property type="evidence" value="ECO:0007669"/>
    <property type="project" value="TreeGrafter"/>
</dbReference>
<dbReference type="PANTHER" id="PTHR12428:SF65">
    <property type="entry name" value="CYTOCHROME C OXIDASE ASSEMBLY PROTEIN COX18, MITOCHONDRIAL"/>
    <property type="match status" value="1"/>
</dbReference>
<reference evidence="10" key="1">
    <citation type="journal article" date="2018" name="Nat. Microbiol.">
        <title>Leveraging single-cell genomics to expand the fungal tree of life.</title>
        <authorList>
            <person name="Ahrendt S.R."/>
            <person name="Quandt C.A."/>
            <person name="Ciobanu D."/>
            <person name="Clum A."/>
            <person name="Salamov A."/>
            <person name="Andreopoulos B."/>
            <person name="Cheng J.F."/>
            <person name="Woyke T."/>
            <person name="Pelin A."/>
            <person name="Henrissat B."/>
            <person name="Reynolds N.K."/>
            <person name="Benny G.L."/>
            <person name="Smith M.E."/>
            <person name="James T.Y."/>
            <person name="Grigoriev I.V."/>
        </authorList>
    </citation>
    <scope>NUCLEOTIDE SEQUENCE [LARGE SCALE GENOMIC DNA]</scope>
    <source>
        <strain evidence="10">Benny S71-1</strain>
    </source>
</reference>
<evidence type="ECO:0000256" key="5">
    <source>
        <dbReference type="ARBA" id="ARBA00023136"/>
    </source>
</evidence>
<dbReference type="CDD" id="cd20069">
    <property type="entry name" value="5TM_Oxa1-like"/>
    <property type="match status" value="1"/>
</dbReference>
<feature type="domain" description="Membrane insertase YidC/Oxa/ALB C-terminal" evidence="8">
    <location>
        <begin position="10"/>
        <end position="165"/>
    </location>
</feature>
<evidence type="ECO:0000313" key="10">
    <source>
        <dbReference type="Proteomes" id="UP000278143"/>
    </source>
</evidence>
<dbReference type="InterPro" id="IPR001708">
    <property type="entry name" value="YidC/ALB3/OXA1/COX18"/>
</dbReference>
<keyword evidence="4" id="KW-1133">Transmembrane helix</keyword>
<evidence type="ECO:0000256" key="4">
    <source>
        <dbReference type="ARBA" id="ARBA00022989"/>
    </source>
</evidence>
<sequence>TMMAGAPCPWWASLVLGTVLVRTLATLPLSVVQQRSTARLLALQPMLKAWQNTMARQLAREAHEQQWHYAQYSQLLQRRYKEKVRQIYWQNRCHPAMGLALLAVQMPLFISMSLAVRRLCGLPVPWLEAYFERADDEAGLLWWADLTAADPTLVLPVVIGLTHLANVEL</sequence>
<comment type="similarity">
    <text evidence="2 6">Belongs to the OXA1/ALB3/YidC family.</text>
</comment>
<keyword evidence="7" id="KW-0732">Signal</keyword>
<name>A0A4P9Z5L5_9FUNG</name>
<feature type="non-terminal residue" evidence="9">
    <location>
        <position position="169"/>
    </location>
</feature>